<evidence type="ECO:0000256" key="3">
    <source>
        <dbReference type="PROSITE-ProRule" id="PRU00708"/>
    </source>
</evidence>
<feature type="repeat" description="PPR" evidence="3">
    <location>
        <begin position="144"/>
        <end position="179"/>
    </location>
</feature>
<reference evidence="5 6" key="1">
    <citation type="submission" date="2018-09" db="EMBL/GenBank/DDBJ databases">
        <title>A high-quality reference genome of wild soybean provides a powerful tool to mine soybean genomes.</title>
        <authorList>
            <person name="Xie M."/>
            <person name="Chung C.Y.L."/>
            <person name="Li M.-W."/>
            <person name="Wong F.-L."/>
            <person name="Chan T.-F."/>
            <person name="Lam H.-M."/>
        </authorList>
    </citation>
    <scope>NUCLEOTIDE SEQUENCE [LARGE SCALE GENOMIC DNA]</scope>
    <source>
        <strain evidence="6">cv. W05</strain>
        <tissue evidence="5">Hypocotyl of etiolated seedlings</tissue>
    </source>
</reference>
<evidence type="ECO:0000256" key="2">
    <source>
        <dbReference type="ARBA" id="ARBA00022737"/>
    </source>
</evidence>
<dbReference type="EMBL" id="QZWG01000006">
    <property type="protein sequence ID" value="RZC08371.1"/>
    <property type="molecule type" value="Genomic_DNA"/>
</dbReference>
<dbReference type="NCBIfam" id="TIGR00756">
    <property type="entry name" value="PPR"/>
    <property type="match status" value="3"/>
</dbReference>
<dbReference type="InterPro" id="IPR002885">
    <property type="entry name" value="PPR_rpt"/>
</dbReference>
<dbReference type="Gene3D" id="1.25.40.10">
    <property type="entry name" value="Tetratricopeptide repeat domain"/>
    <property type="match status" value="2"/>
</dbReference>
<keyword evidence="6" id="KW-1185">Reference proteome</keyword>
<evidence type="ECO:0000313" key="6">
    <source>
        <dbReference type="Proteomes" id="UP000289340"/>
    </source>
</evidence>
<evidence type="ECO:0000313" key="5">
    <source>
        <dbReference type="EMBL" id="RZC08371.1"/>
    </source>
</evidence>
<dbReference type="Proteomes" id="UP000289340">
    <property type="component" value="Chromosome 6"/>
</dbReference>
<dbReference type="Gramene" id="XM_028380776.1">
    <property type="protein sequence ID" value="XP_028236577.1"/>
    <property type="gene ID" value="LOC114415912"/>
</dbReference>
<dbReference type="Pfam" id="PF12854">
    <property type="entry name" value="PPR_1"/>
    <property type="match status" value="1"/>
</dbReference>
<sequence>MPFTSSTRPPTTTTTPTHPSTMLPSPTSCSPTPSLSLQLTLRQPRQHVHQCSRPPWRCQRRHSLVPQSQYLHKGCCVYSCNAILGVLVRANYVNIAKAIYDQVLAEAILELDVYTYTTMICGLCKVGMVESARKVFEEIPCKPNMVTYNTLIHGFCKKGHMEGATRLFDRLVENKSCKPDVECFTTLIEGYSKRSDFRDALECLKEMMEGVP</sequence>
<keyword evidence="2" id="KW-0677">Repeat</keyword>
<feature type="region of interest" description="Disordered" evidence="4">
    <location>
        <begin position="1"/>
        <end position="33"/>
    </location>
</feature>
<gene>
    <name evidence="5" type="ORF">D0Y65_015210</name>
</gene>
<accession>A0A445KC35</accession>
<feature type="repeat" description="PPR" evidence="3">
    <location>
        <begin position="180"/>
        <end position="210"/>
    </location>
</feature>
<dbReference type="PROSITE" id="PS51375">
    <property type="entry name" value="PPR"/>
    <property type="match status" value="3"/>
</dbReference>
<protein>
    <submittedName>
        <fullName evidence="5">Pentatricopeptide repeat-containing protein</fullName>
    </submittedName>
</protein>
<dbReference type="Pfam" id="PF13041">
    <property type="entry name" value="PPR_2"/>
    <property type="match status" value="1"/>
</dbReference>
<evidence type="ECO:0000256" key="1">
    <source>
        <dbReference type="ARBA" id="ARBA00007626"/>
    </source>
</evidence>
<dbReference type="PANTHER" id="PTHR46128:SF211">
    <property type="entry name" value="PENTACOTRIPEPTIDE-REPEAT REGION OF PRORP DOMAIN-CONTAINING PROTEIN"/>
    <property type="match status" value="1"/>
</dbReference>
<comment type="caution">
    <text evidence="5">The sequence shown here is derived from an EMBL/GenBank/DDBJ whole genome shotgun (WGS) entry which is preliminary data.</text>
</comment>
<dbReference type="PANTHER" id="PTHR46128">
    <property type="entry name" value="MITOCHONDRIAL GROUP I INTRON SPLICING FACTOR CCM1"/>
    <property type="match status" value="1"/>
</dbReference>
<dbReference type="InterPro" id="IPR050872">
    <property type="entry name" value="PPR_P_subfamily"/>
</dbReference>
<organism evidence="5 6">
    <name type="scientific">Glycine soja</name>
    <name type="common">Wild soybean</name>
    <dbReference type="NCBI Taxonomy" id="3848"/>
    <lineage>
        <taxon>Eukaryota</taxon>
        <taxon>Viridiplantae</taxon>
        <taxon>Streptophyta</taxon>
        <taxon>Embryophyta</taxon>
        <taxon>Tracheophyta</taxon>
        <taxon>Spermatophyta</taxon>
        <taxon>Magnoliopsida</taxon>
        <taxon>eudicotyledons</taxon>
        <taxon>Gunneridae</taxon>
        <taxon>Pentapetalae</taxon>
        <taxon>rosids</taxon>
        <taxon>fabids</taxon>
        <taxon>Fabales</taxon>
        <taxon>Fabaceae</taxon>
        <taxon>Papilionoideae</taxon>
        <taxon>50 kb inversion clade</taxon>
        <taxon>NPAAA clade</taxon>
        <taxon>indigoferoid/millettioid clade</taxon>
        <taxon>Phaseoleae</taxon>
        <taxon>Glycine</taxon>
        <taxon>Glycine subgen. Soja</taxon>
    </lineage>
</organism>
<comment type="similarity">
    <text evidence="1">Belongs to the PPR family. P subfamily.</text>
</comment>
<dbReference type="InterPro" id="IPR011990">
    <property type="entry name" value="TPR-like_helical_dom_sf"/>
</dbReference>
<proteinExistence type="inferred from homology"/>
<dbReference type="AlphaFoldDB" id="A0A445KC35"/>
<feature type="repeat" description="PPR" evidence="3">
    <location>
        <begin position="112"/>
        <end position="142"/>
    </location>
</feature>
<name>A0A445KC35_GLYSO</name>
<evidence type="ECO:0000256" key="4">
    <source>
        <dbReference type="SAM" id="MobiDB-lite"/>
    </source>
</evidence>